<evidence type="ECO:0000313" key="2">
    <source>
        <dbReference type="EMBL" id="KAG2452870.1"/>
    </source>
</evidence>
<reference evidence="2" key="1">
    <citation type="journal article" date="2020" name="bioRxiv">
        <title>Comparative genomics of Chlamydomonas.</title>
        <authorList>
            <person name="Craig R.J."/>
            <person name="Hasan A.R."/>
            <person name="Ness R.W."/>
            <person name="Keightley P.D."/>
        </authorList>
    </citation>
    <scope>NUCLEOTIDE SEQUENCE</scope>
    <source>
        <strain evidence="2">CCAP 11/173</strain>
    </source>
</reference>
<evidence type="ECO:0000256" key="1">
    <source>
        <dbReference type="SAM" id="MobiDB-lite"/>
    </source>
</evidence>
<comment type="caution">
    <text evidence="2">The sequence shown here is derived from an EMBL/GenBank/DDBJ whole genome shotgun (WGS) entry which is preliminary data.</text>
</comment>
<proteinExistence type="predicted"/>
<protein>
    <recommendedName>
        <fullName evidence="4">DUF3598 domain-containing protein</fullName>
    </recommendedName>
</protein>
<dbReference type="Proteomes" id="UP000613740">
    <property type="component" value="Unassembled WGS sequence"/>
</dbReference>
<dbReference type="AlphaFoldDB" id="A0A836BBC9"/>
<evidence type="ECO:0000313" key="3">
    <source>
        <dbReference type="Proteomes" id="UP000613740"/>
    </source>
</evidence>
<name>A0A836BBC9_9CHLO</name>
<dbReference type="EMBL" id="JAEHOD010000004">
    <property type="protein sequence ID" value="KAG2452870.1"/>
    <property type="molecule type" value="Genomic_DNA"/>
</dbReference>
<evidence type="ECO:0008006" key="4">
    <source>
        <dbReference type="Google" id="ProtNLM"/>
    </source>
</evidence>
<keyword evidence="3" id="KW-1185">Reference proteome</keyword>
<accession>A0A836BBC9</accession>
<feature type="region of interest" description="Disordered" evidence="1">
    <location>
        <begin position="1"/>
        <end position="35"/>
    </location>
</feature>
<organism evidence="2 3">
    <name type="scientific">Chlamydomonas schloesseri</name>
    <dbReference type="NCBI Taxonomy" id="2026947"/>
    <lineage>
        <taxon>Eukaryota</taxon>
        <taxon>Viridiplantae</taxon>
        <taxon>Chlorophyta</taxon>
        <taxon>core chlorophytes</taxon>
        <taxon>Chlorophyceae</taxon>
        <taxon>CS clade</taxon>
        <taxon>Chlamydomonadales</taxon>
        <taxon>Chlamydomonadaceae</taxon>
        <taxon>Chlamydomonas</taxon>
    </lineage>
</organism>
<sequence>MRLNATSSLAEDKAAPPGPRIYTRKDSWRVSPPRSSDNSWNGFVGNWYCDFHDPQALRVVQTLRTWRPRDASRSVWDQTNVHSEARPGSAVRDSPADGLHQKVFEYQMDRTTFDTPMDTSARGLVLALDGAALVSMGAFTLPAIALEAAPAAPPPAPPPAGPAGGPPPVWGFEMFLHDGACRWSLVLLYSTLTGELSKVTFVQEYDTRADPATPHVLAAAAADGTLRPARPQLDAAAAADWVSGGARTGRVLSRVWAVAGGGGAAAGGGGGGAVRQLMVDESLEEPIAWGASSSLSGPPLLVLPLPDAMYLRAPASLKGLRQAQQQQQAQQQAQGGERAVAAAFEFGGLLRSMEGGLQRVVVRYDAAAADGGFVDATREVFVRGNKFEKQAAAASRTSSS</sequence>
<gene>
    <name evidence="2" type="ORF">HYH02_002214</name>
</gene>
<dbReference type="OrthoDB" id="540072at2759"/>